<accession>A0ABP5P9J7</accession>
<organism evidence="1 2">
    <name type="scientific">Nonomuraea monospora</name>
    <dbReference type="NCBI Taxonomy" id="568818"/>
    <lineage>
        <taxon>Bacteria</taxon>
        <taxon>Bacillati</taxon>
        <taxon>Actinomycetota</taxon>
        <taxon>Actinomycetes</taxon>
        <taxon>Streptosporangiales</taxon>
        <taxon>Streptosporangiaceae</taxon>
        <taxon>Nonomuraea</taxon>
    </lineage>
</organism>
<proteinExistence type="predicted"/>
<evidence type="ECO:0000313" key="1">
    <source>
        <dbReference type="EMBL" id="GAA2207278.1"/>
    </source>
</evidence>
<sequence>MAVLAEQWHDIHSRLSPEAIEALSDLAGRLLREDDQEAAEEIAHEIAGLLRRRLPGDHPFSVALRERTERRAGVAEPSLPLAELRALLSHTPSPAEVEREAVARLLAAPALTAAELRALGQNPGDPALIRLQDDDGAGRWPAFQFDADGTPLPLVRLINGILEAFDDPLGAASWWLSDNGWLGDAPARLIGRVPDEQLIAAARSETAGV</sequence>
<gene>
    <name evidence="1" type="ORF">GCM10009850_027360</name>
</gene>
<name>A0ABP5P9J7_9ACTN</name>
<dbReference type="Proteomes" id="UP001499843">
    <property type="component" value="Unassembled WGS sequence"/>
</dbReference>
<evidence type="ECO:0000313" key="2">
    <source>
        <dbReference type="Proteomes" id="UP001499843"/>
    </source>
</evidence>
<reference evidence="2" key="1">
    <citation type="journal article" date="2019" name="Int. J. Syst. Evol. Microbiol.">
        <title>The Global Catalogue of Microorganisms (GCM) 10K type strain sequencing project: providing services to taxonomists for standard genome sequencing and annotation.</title>
        <authorList>
            <consortium name="The Broad Institute Genomics Platform"/>
            <consortium name="The Broad Institute Genome Sequencing Center for Infectious Disease"/>
            <person name="Wu L."/>
            <person name="Ma J."/>
        </authorList>
    </citation>
    <scope>NUCLEOTIDE SEQUENCE [LARGE SCALE GENOMIC DNA]</scope>
    <source>
        <strain evidence="2">JCM 16114</strain>
    </source>
</reference>
<dbReference type="EMBL" id="BAAAQX010000006">
    <property type="protein sequence ID" value="GAA2207278.1"/>
    <property type="molecule type" value="Genomic_DNA"/>
</dbReference>
<evidence type="ECO:0008006" key="3">
    <source>
        <dbReference type="Google" id="ProtNLM"/>
    </source>
</evidence>
<comment type="caution">
    <text evidence="1">The sequence shown here is derived from an EMBL/GenBank/DDBJ whole genome shotgun (WGS) entry which is preliminary data.</text>
</comment>
<protein>
    <recommendedName>
        <fullName evidence="3">DUF2384 domain-containing protein</fullName>
    </recommendedName>
</protein>
<keyword evidence="2" id="KW-1185">Reference proteome</keyword>